<evidence type="ECO:0000256" key="10">
    <source>
        <dbReference type="ARBA" id="ARBA00023026"/>
    </source>
</evidence>
<dbReference type="EC" id="2.7.13.3" evidence="3"/>
<proteinExistence type="predicted"/>
<dbReference type="AlphaFoldDB" id="A0A943I7B3"/>
<dbReference type="PANTHER" id="PTHR45528:SF11">
    <property type="entry name" value="HISTIDINE KINASE"/>
    <property type="match status" value="1"/>
</dbReference>
<dbReference type="InterPro" id="IPR003661">
    <property type="entry name" value="HisK_dim/P_dom"/>
</dbReference>
<comment type="catalytic activity">
    <reaction evidence="1">
        <text>ATP + protein L-histidine = ADP + protein N-phospho-L-histidine.</text>
        <dbReference type="EC" id="2.7.13.3"/>
    </reaction>
</comment>
<evidence type="ECO:0000313" key="18">
    <source>
        <dbReference type="Proteomes" id="UP000751224"/>
    </source>
</evidence>
<dbReference type="InterPro" id="IPR050398">
    <property type="entry name" value="HssS/ArlS-like"/>
</dbReference>
<evidence type="ECO:0000256" key="4">
    <source>
        <dbReference type="ARBA" id="ARBA00022553"/>
    </source>
</evidence>
<dbReference type="EMBL" id="JAGZCC010000106">
    <property type="protein sequence ID" value="MBS5589224.1"/>
    <property type="molecule type" value="Genomic_DNA"/>
</dbReference>
<dbReference type="PROSITE" id="PS50885">
    <property type="entry name" value="HAMP"/>
    <property type="match status" value="1"/>
</dbReference>
<dbReference type="FunFam" id="3.30.565.10:FF:000006">
    <property type="entry name" value="Sensor histidine kinase WalK"/>
    <property type="match status" value="1"/>
</dbReference>
<keyword evidence="7 17" id="KW-0418">Kinase</keyword>
<dbReference type="Pfam" id="PF00512">
    <property type="entry name" value="HisKA"/>
    <property type="match status" value="1"/>
</dbReference>
<dbReference type="InterPro" id="IPR003660">
    <property type="entry name" value="HAMP_dom"/>
</dbReference>
<protein>
    <recommendedName>
        <fullName evidence="13">Heme sensor protein HssS</fullName>
        <ecNumber evidence="3">2.7.13.3</ecNumber>
    </recommendedName>
</protein>
<organism evidence="17 18">
    <name type="scientific">Thomasclavelia spiroformis</name>
    <dbReference type="NCBI Taxonomy" id="29348"/>
    <lineage>
        <taxon>Bacteria</taxon>
        <taxon>Bacillati</taxon>
        <taxon>Bacillota</taxon>
        <taxon>Erysipelotrichia</taxon>
        <taxon>Erysipelotrichales</taxon>
        <taxon>Coprobacillaceae</taxon>
        <taxon>Thomasclavelia</taxon>
    </lineage>
</organism>
<evidence type="ECO:0000256" key="8">
    <source>
        <dbReference type="ARBA" id="ARBA00022989"/>
    </source>
</evidence>
<name>A0A943I7B3_9FIRM</name>
<dbReference type="InterPro" id="IPR003594">
    <property type="entry name" value="HATPase_dom"/>
</dbReference>
<dbReference type="InterPro" id="IPR004358">
    <property type="entry name" value="Sig_transdc_His_kin-like_C"/>
</dbReference>
<keyword evidence="11 14" id="KW-0472">Membrane</keyword>
<dbReference type="PROSITE" id="PS51257">
    <property type="entry name" value="PROKAR_LIPOPROTEIN"/>
    <property type="match status" value="1"/>
</dbReference>
<dbReference type="SMART" id="SM00388">
    <property type="entry name" value="HisKA"/>
    <property type="match status" value="1"/>
</dbReference>
<keyword evidence="6 14" id="KW-0812">Transmembrane</keyword>
<evidence type="ECO:0000256" key="6">
    <source>
        <dbReference type="ARBA" id="ARBA00022692"/>
    </source>
</evidence>
<dbReference type="SMART" id="SM00387">
    <property type="entry name" value="HATPase_c"/>
    <property type="match status" value="1"/>
</dbReference>
<evidence type="ECO:0000256" key="13">
    <source>
        <dbReference type="ARBA" id="ARBA00040841"/>
    </source>
</evidence>
<accession>A0A943I7B3</accession>
<dbReference type="SUPFAM" id="SSF47384">
    <property type="entry name" value="Homodimeric domain of signal transducing histidine kinase"/>
    <property type="match status" value="1"/>
</dbReference>
<dbReference type="Gene3D" id="6.10.340.10">
    <property type="match status" value="1"/>
</dbReference>
<dbReference type="Gene3D" id="3.30.565.10">
    <property type="entry name" value="Histidine kinase-like ATPase, C-terminal domain"/>
    <property type="match status" value="1"/>
</dbReference>
<evidence type="ECO:0000313" key="17">
    <source>
        <dbReference type="EMBL" id="MBS5589224.1"/>
    </source>
</evidence>
<evidence type="ECO:0000256" key="7">
    <source>
        <dbReference type="ARBA" id="ARBA00022777"/>
    </source>
</evidence>
<keyword evidence="10" id="KW-0843">Virulence</keyword>
<keyword evidence="8 14" id="KW-1133">Transmembrane helix</keyword>
<evidence type="ECO:0000256" key="9">
    <source>
        <dbReference type="ARBA" id="ARBA00023012"/>
    </source>
</evidence>
<dbReference type="SUPFAM" id="SSF55874">
    <property type="entry name" value="ATPase domain of HSP90 chaperone/DNA topoisomerase II/histidine kinase"/>
    <property type="match status" value="1"/>
</dbReference>
<evidence type="ECO:0000256" key="11">
    <source>
        <dbReference type="ARBA" id="ARBA00023136"/>
    </source>
</evidence>
<dbReference type="GO" id="GO:0005886">
    <property type="term" value="C:plasma membrane"/>
    <property type="evidence" value="ECO:0007669"/>
    <property type="project" value="TreeGrafter"/>
</dbReference>
<evidence type="ECO:0000256" key="5">
    <source>
        <dbReference type="ARBA" id="ARBA00022679"/>
    </source>
</evidence>
<keyword evidence="4" id="KW-0597">Phosphoprotein</keyword>
<dbReference type="PRINTS" id="PR00344">
    <property type="entry name" value="BCTRLSENSOR"/>
</dbReference>
<dbReference type="CDD" id="cd00082">
    <property type="entry name" value="HisKA"/>
    <property type="match status" value="1"/>
</dbReference>
<feature type="domain" description="HAMP" evidence="16">
    <location>
        <begin position="82"/>
        <end position="131"/>
    </location>
</feature>
<dbReference type="InterPro" id="IPR036097">
    <property type="entry name" value="HisK_dim/P_sf"/>
</dbReference>
<comment type="caution">
    <text evidence="17">The sequence shown here is derived from an EMBL/GenBank/DDBJ whole genome shotgun (WGS) entry which is preliminary data.</text>
</comment>
<dbReference type="Proteomes" id="UP000751224">
    <property type="component" value="Unassembled WGS sequence"/>
</dbReference>
<evidence type="ECO:0000256" key="12">
    <source>
        <dbReference type="ARBA" id="ARBA00037219"/>
    </source>
</evidence>
<sequence length="351" mass="39607">MMNRKKAPPRALLTLIFTIVVFIILVVTMIIVGCVIFFLTQIGVLGISQTASAPIHFQIIIFAMTSIVIGTIVAALGSHFPLRPLNTLIEAMNQLAHGKYDIRINLGKHRISQELTDSFNTMAEELENTEMLRTNFINDFSHEFKTPIVSIKGFAKLLQKDNLDQKTHDKYLQIIETESSRLADMATNVLNLNKIEKQTILSNITSFNLSEQIRNCLLLLEKKWSNKNLNLIIDFDEHQIAGNQELLYQVWINLLDNAIKFAPRDGKLGIKIIHNQSDYQILISNNGPKITDEEKKYLYNKFYQGDTSHATEGTGIGLAIVKKIVSLHSGTIDVDSNKNETTFIVTLPLNL</sequence>
<keyword evidence="5" id="KW-0808">Transferase</keyword>
<keyword evidence="9" id="KW-0902">Two-component regulatory system</keyword>
<comment type="function">
    <text evidence="12">Member of the two-component regulatory system HssS/HssR involved in intracellular heme homeostasis and tempering of staphylococcal virulence. HssS functions as a heme sensor histidine kinase which is autophosphorylated at a histidine residue and transfers its phosphate group to an aspartate residue of HssR. HssR/HssS activates the expression of hrtAB, an efflux pump, in response to extracellular heme, hemin, hemoglobin or blood.</text>
</comment>
<evidence type="ECO:0000259" key="16">
    <source>
        <dbReference type="PROSITE" id="PS50885"/>
    </source>
</evidence>
<dbReference type="GO" id="GO:0000155">
    <property type="term" value="F:phosphorelay sensor kinase activity"/>
    <property type="evidence" value="ECO:0007669"/>
    <property type="project" value="InterPro"/>
</dbReference>
<evidence type="ECO:0000256" key="1">
    <source>
        <dbReference type="ARBA" id="ARBA00000085"/>
    </source>
</evidence>
<feature type="domain" description="Histidine kinase" evidence="15">
    <location>
        <begin position="139"/>
        <end position="351"/>
    </location>
</feature>
<evidence type="ECO:0000256" key="2">
    <source>
        <dbReference type="ARBA" id="ARBA00004141"/>
    </source>
</evidence>
<evidence type="ECO:0000256" key="14">
    <source>
        <dbReference type="SAM" id="Phobius"/>
    </source>
</evidence>
<evidence type="ECO:0000256" key="3">
    <source>
        <dbReference type="ARBA" id="ARBA00012438"/>
    </source>
</evidence>
<reference evidence="17" key="1">
    <citation type="submission" date="2021-02" db="EMBL/GenBank/DDBJ databases">
        <title>Infant gut strain persistence is associated with maternal origin, phylogeny, and functional potential including surface adhesion and iron acquisition.</title>
        <authorList>
            <person name="Lou Y.C."/>
        </authorList>
    </citation>
    <scope>NUCLEOTIDE SEQUENCE</scope>
    <source>
        <strain evidence="17">L3_108_000G1_dasL3_108_000G1_metabat.metabat.11</strain>
    </source>
</reference>
<dbReference type="InterPro" id="IPR005467">
    <property type="entry name" value="His_kinase_dom"/>
</dbReference>
<dbReference type="InterPro" id="IPR036890">
    <property type="entry name" value="HATPase_C_sf"/>
</dbReference>
<dbReference type="Gene3D" id="1.10.287.130">
    <property type="match status" value="1"/>
</dbReference>
<dbReference type="PANTHER" id="PTHR45528">
    <property type="entry name" value="SENSOR HISTIDINE KINASE CPXA"/>
    <property type="match status" value="1"/>
</dbReference>
<gene>
    <name evidence="17" type="ORF">KHX14_10560</name>
</gene>
<dbReference type="FunFam" id="1.10.287.130:FF:000001">
    <property type="entry name" value="Two-component sensor histidine kinase"/>
    <property type="match status" value="1"/>
</dbReference>
<dbReference type="SUPFAM" id="SSF158472">
    <property type="entry name" value="HAMP domain-like"/>
    <property type="match status" value="1"/>
</dbReference>
<dbReference type="CDD" id="cd06225">
    <property type="entry name" value="HAMP"/>
    <property type="match status" value="1"/>
</dbReference>
<evidence type="ECO:0000259" key="15">
    <source>
        <dbReference type="PROSITE" id="PS50109"/>
    </source>
</evidence>
<feature type="transmembrane region" description="Helical" evidence="14">
    <location>
        <begin position="59"/>
        <end position="82"/>
    </location>
</feature>
<dbReference type="Pfam" id="PF02518">
    <property type="entry name" value="HATPase_c"/>
    <property type="match status" value="1"/>
</dbReference>
<feature type="transmembrane region" description="Helical" evidence="14">
    <location>
        <begin position="12"/>
        <end position="39"/>
    </location>
</feature>
<comment type="subcellular location">
    <subcellularLocation>
        <location evidence="2">Membrane</location>
        <topology evidence="2">Multi-pass membrane protein</topology>
    </subcellularLocation>
</comment>
<dbReference type="PROSITE" id="PS50109">
    <property type="entry name" value="HIS_KIN"/>
    <property type="match status" value="1"/>
</dbReference>